<feature type="compositionally biased region" description="Polar residues" evidence="5">
    <location>
        <begin position="149"/>
        <end position="160"/>
    </location>
</feature>
<dbReference type="OrthoDB" id="26282at2759"/>
<dbReference type="PANTHER" id="PTHR19980:SF0">
    <property type="entry name" value="CLEAVAGE STIMULATION FACTOR SUBUNIT 3"/>
    <property type="match status" value="1"/>
</dbReference>
<feature type="compositionally biased region" description="Pro residues" evidence="5">
    <location>
        <begin position="937"/>
        <end position="946"/>
    </location>
</feature>
<keyword evidence="2" id="KW-0677">Repeat</keyword>
<organism evidence="7 8">
    <name type="scientific">Capronia coronata CBS 617.96</name>
    <dbReference type="NCBI Taxonomy" id="1182541"/>
    <lineage>
        <taxon>Eukaryota</taxon>
        <taxon>Fungi</taxon>
        <taxon>Dikarya</taxon>
        <taxon>Ascomycota</taxon>
        <taxon>Pezizomycotina</taxon>
        <taxon>Eurotiomycetes</taxon>
        <taxon>Chaetothyriomycetidae</taxon>
        <taxon>Chaetothyriales</taxon>
        <taxon>Herpotrichiellaceae</taxon>
        <taxon>Capronia</taxon>
    </lineage>
</organism>
<dbReference type="InterPro" id="IPR011990">
    <property type="entry name" value="TPR-like_helical_dom_sf"/>
</dbReference>
<dbReference type="PANTHER" id="PTHR19980">
    <property type="entry name" value="RNA CLEAVAGE STIMULATION FACTOR"/>
    <property type="match status" value="1"/>
</dbReference>
<proteinExistence type="predicted"/>
<feature type="region of interest" description="Disordered" evidence="5">
    <location>
        <begin position="878"/>
        <end position="946"/>
    </location>
</feature>
<dbReference type="GO" id="GO:0005634">
    <property type="term" value="C:nucleus"/>
    <property type="evidence" value="ECO:0007669"/>
    <property type="project" value="UniProtKB-SubCell"/>
</dbReference>
<dbReference type="AlphaFoldDB" id="W9XTB4"/>
<evidence type="ECO:0000256" key="5">
    <source>
        <dbReference type="SAM" id="MobiDB-lite"/>
    </source>
</evidence>
<dbReference type="EMBL" id="AMWN01000008">
    <property type="protein sequence ID" value="EXJ80236.1"/>
    <property type="molecule type" value="Genomic_DNA"/>
</dbReference>
<protein>
    <recommendedName>
        <fullName evidence="4">mRNA 3'-end-processing protein RNA14</fullName>
    </recommendedName>
</protein>
<feature type="compositionally biased region" description="Polar residues" evidence="5">
    <location>
        <begin position="35"/>
        <end position="55"/>
    </location>
</feature>
<dbReference type="SMART" id="SM00386">
    <property type="entry name" value="HAT"/>
    <property type="match status" value="4"/>
</dbReference>
<feature type="domain" description="Suppressor of forked" evidence="6">
    <location>
        <begin position="231"/>
        <end position="840"/>
    </location>
</feature>
<evidence type="ECO:0000256" key="4">
    <source>
        <dbReference type="RuleBase" id="RU369035"/>
    </source>
</evidence>
<keyword evidence="3 4" id="KW-0539">Nucleus</keyword>
<feature type="compositionally biased region" description="Low complexity" evidence="5">
    <location>
        <begin position="916"/>
        <end position="929"/>
    </location>
</feature>
<feature type="compositionally biased region" description="Low complexity" evidence="5">
    <location>
        <begin position="186"/>
        <end position="199"/>
    </location>
</feature>
<gene>
    <name evidence="7" type="ORF">A1O1_08378</name>
</gene>
<dbReference type="GO" id="GO:0005737">
    <property type="term" value="C:cytoplasm"/>
    <property type="evidence" value="ECO:0007669"/>
    <property type="project" value="UniProtKB-SubCell"/>
</dbReference>
<dbReference type="InterPro" id="IPR045243">
    <property type="entry name" value="Rna14-like"/>
</dbReference>
<dbReference type="InterPro" id="IPR008847">
    <property type="entry name" value="Suf"/>
</dbReference>
<keyword evidence="4" id="KW-0963">Cytoplasm</keyword>
<evidence type="ECO:0000256" key="3">
    <source>
        <dbReference type="ARBA" id="ARBA00023242"/>
    </source>
</evidence>
<evidence type="ECO:0000259" key="6">
    <source>
        <dbReference type="Pfam" id="PF05843"/>
    </source>
</evidence>
<feature type="compositionally biased region" description="Acidic residues" evidence="5">
    <location>
        <begin position="108"/>
        <end position="136"/>
    </location>
</feature>
<feature type="compositionally biased region" description="Polar residues" evidence="5">
    <location>
        <begin position="19"/>
        <end position="28"/>
    </location>
</feature>
<dbReference type="GeneID" id="19163229"/>
<dbReference type="SUPFAM" id="SSF48452">
    <property type="entry name" value="TPR-like"/>
    <property type="match status" value="2"/>
</dbReference>
<comment type="function">
    <text evidence="1 4">Component of the cleavage factor IA (CFIA) complex, which is involved in the endonucleolytic cleavage during polyadenylation-dependent pre-mRNA 3'-end formation.</text>
</comment>
<dbReference type="GO" id="GO:0180010">
    <property type="term" value="P:co-transcriptional mRNA 3'-end processing, cleavage and polyadenylation pathway"/>
    <property type="evidence" value="ECO:0007669"/>
    <property type="project" value="UniProtKB-UniRule"/>
</dbReference>
<feature type="compositionally biased region" description="Polar residues" evidence="5">
    <location>
        <begin position="168"/>
        <end position="180"/>
    </location>
</feature>
<accession>W9XTB4</accession>
<feature type="region of interest" description="Disordered" evidence="5">
    <location>
        <begin position="1002"/>
        <end position="1048"/>
    </location>
</feature>
<dbReference type="Proteomes" id="UP000019484">
    <property type="component" value="Unassembled WGS sequence"/>
</dbReference>
<reference evidence="7 8" key="1">
    <citation type="submission" date="2013-03" db="EMBL/GenBank/DDBJ databases">
        <title>The Genome Sequence of Capronia coronata CBS 617.96.</title>
        <authorList>
            <consortium name="The Broad Institute Genomics Platform"/>
            <person name="Cuomo C."/>
            <person name="de Hoog S."/>
            <person name="Gorbushina A."/>
            <person name="Walker B."/>
            <person name="Young S.K."/>
            <person name="Zeng Q."/>
            <person name="Gargeya S."/>
            <person name="Fitzgerald M."/>
            <person name="Haas B."/>
            <person name="Abouelleil A."/>
            <person name="Allen A.W."/>
            <person name="Alvarado L."/>
            <person name="Arachchi H.M."/>
            <person name="Berlin A.M."/>
            <person name="Chapman S.B."/>
            <person name="Gainer-Dewar J."/>
            <person name="Goldberg J."/>
            <person name="Griggs A."/>
            <person name="Gujja S."/>
            <person name="Hansen M."/>
            <person name="Howarth C."/>
            <person name="Imamovic A."/>
            <person name="Ireland A."/>
            <person name="Larimer J."/>
            <person name="McCowan C."/>
            <person name="Murphy C."/>
            <person name="Pearson M."/>
            <person name="Poon T.W."/>
            <person name="Priest M."/>
            <person name="Roberts A."/>
            <person name="Saif S."/>
            <person name="Shea T."/>
            <person name="Sisk P."/>
            <person name="Sykes S."/>
            <person name="Wortman J."/>
            <person name="Nusbaum C."/>
            <person name="Birren B."/>
        </authorList>
    </citation>
    <scope>NUCLEOTIDE SEQUENCE [LARGE SCALE GENOMIC DNA]</scope>
    <source>
        <strain evidence="7 8">CBS 617.96</strain>
    </source>
</reference>
<feature type="compositionally biased region" description="Low complexity" evidence="5">
    <location>
        <begin position="80"/>
        <end position="99"/>
    </location>
</feature>
<dbReference type="HOGENOM" id="CLU_007630_1_1_1"/>
<feature type="compositionally biased region" description="Low complexity" evidence="5">
    <location>
        <begin position="1002"/>
        <end position="1024"/>
    </location>
</feature>
<dbReference type="GO" id="GO:0003729">
    <property type="term" value="F:mRNA binding"/>
    <property type="evidence" value="ECO:0007669"/>
    <property type="project" value="TreeGrafter"/>
</dbReference>
<evidence type="ECO:0000313" key="7">
    <source>
        <dbReference type="EMBL" id="EXJ80236.1"/>
    </source>
</evidence>
<evidence type="ECO:0000256" key="1">
    <source>
        <dbReference type="ARBA" id="ARBA00002863"/>
    </source>
</evidence>
<sequence length="1048" mass="116131">MDSPDQEPFSPAPAIEEQAVQSPQSGLNSAADGTDLSTAHLTQPQSASEADTFDTSGDAILSPSQSTPQALLPNTVNHLSAPGAASNQAQSSASTPAQTKPRIVGGFEVDDDPEDEEGTPDGNDEVDVYDPADGLDFDVSTPAPANPFDRTSQSPEQEIGTTPAPVQATGSPTDISSSNLPAGVDAPRTATATPAQTAASDVPPRPDLPRSPVNGDAVVPGLPKSRLAHDVVGILEDRIKDDPRGDIDAYLELIQELKSRNKQDEVRRVYEQYLSVFPYAAEQWCAYVKWEEEHDRMRAMETLFNRSLLEVLDVQLWSLYINYVRRRNSMQSGDIARSYNIINDAFSFALKTIGMDKDSGSLWQDYINFLKTGPGTVGGTGWQDGAKVDTLREAYQKAIAVPTAATTSLWKEYDAFETGLSKINGRKYLQEKSPVYMTARTAYTQLQNLTRDLKRTSRPRLPPAPGFAGYDEYMKQVALWKQWVEWEKEDNLVLKDEDPALLNSRILFTYKQALMALQFWPEMWYDAVEFCIANGLESDGSKLLNQGIASNPEAPLLAFKLADRIESSTQNDEGNDPGAKERMKKIREPYDKVLDALYDLIKKVSLREKEDIQEAELAATTTNGDGNGYGEDEINAANVTAKKAVLDNQIENIKKAAQAQTNMLSRMISHVWIALMRATRRVQGKGLPTDRGPSGFRTVFGEARKRGKLTSDFYVESARIEWQCYRDPTGTKILDRGMKLFPEDDYLPLQYIKHLFEINDVTNARAVFETTVKRLLAHENPEYTAKAKPLFAYLHDYESKYGELAQLQALEERMRKHFPEDPTLTLFSSRYSTPTFDTINVHPVISSQQIRPRQSTVMPSVEMPEAVNSPIQKVIDSITTNSPKRPFPDDFDDLGPRKMARGESPLKGAAGRRMNQQQQQQQQHQQQRQAINNNPPAGMPPFPVPPPLPPQIAFLLSILPRASTYIDARLDATKMVELIRDVHLPPPGAVAVAQHHVPPAPVSAPGWNPYQSHQQQQPVPLPQQGYGIPPPGVGQGQYGSGKSLLLIP</sequence>
<dbReference type="Gene3D" id="1.25.40.1040">
    <property type="match status" value="2"/>
</dbReference>
<dbReference type="Pfam" id="PF05843">
    <property type="entry name" value="Suf"/>
    <property type="match status" value="1"/>
</dbReference>
<dbReference type="RefSeq" id="XP_007727430.1">
    <property type="nucleotide sequence ID" value="XM_007729240.1"/>
</dbReference>
<keyword evidence="4" id="KW-0507">mRNA processing</keyword>
<keyword evidence="8" id="KW-1185">Reference proteome</keyword>
<dbReference type="InterPro" id="IPR003107">
    <property type="entry name" value="HAT"/>
</dbReference>
<feature type="region of interest" description="Disordered" evidence="5">
    <location>
        <begin position="1"/>
        <end position="221"/>
    </location>
</feature>
<evidence type="ECO:0000256" key="2">
    <source>
        <dbReference type="ARBA" id="ARBA00022737"/>
    </source>
</evidence>
<comment type="caution">
    <text evidence="7">The sequence shown here is derived from an EMBL/GenBank/DDBJ whole genome shotgun (WGS) entry which is preliminary data.</text>
</comment>
<name>W9XTB4_9EURO</name>
<dbReference type="eggNOG" id="KOG1914">
    <property type="taxonomic scope" value="Eukaryota"/>
</dbReference>
<comment type="subcellular location">
    <subcellularLocation>
        <location evidence="4">Nucleus</location>
    </subcellularLocation>
    <subcellularLocation>
        <location evidence="4">Cytoplasm</location>
    </subcellularLocation>
    <text evidence="4">Nucleus and/or cytoplasm.</text>
</comment>
<evidence type="ECO:0000313" key="8">
    <source>
        <dbReference type="Proteomes" id="UP000019484"/>
    </source>
</evidence>
<dbReference type="STRING" id="1182541.W9XTB4"/>
<feature type="compositionally biased region" description="Polar residues" evidence="5">
    <location>
        <begin position="62"/>
        <end position="78"/>
    </location>
</feature>